<keyword evidence="8" id="KW-0560">Oxidoreductase</keyword>
<evidence type="ECO:0000313" key="13">
    <source>
        <dbReference type="EMBL" id="ETN43117.1"/>
    </source>
</evidence>
<dbReference type="GeneID" id="19969614"/>
<keyword evidence="5 12" id="KW-0812">Transmembrane</keyword>
<comment type="similarity">
    <text evidence="3">Belongs to the cytochrome P450 family.</text>
</comment>
<dbReference type="GO" id="GO:0004497">
    <property type="term" value="F:monooxygenase activity"/>
    <property type="evidence" value="ECO:0007669"/>
    <property type="project" value="UniProtKB-KW"/>
</dbReference>
<dbReference type="HOGENOM" id="CLU_001570_14_10_1"/>
<dbReference type="Pfam" id="PF00067">
    <property type="entry name" value="p450"/>
    <property type="match status" value="1"/>
</dbReference>
<evidence type="ECO:0000256" key="8">
    <source>
        <dbReference type="ARBA" id="ARBA00023002"/>
    </source>
</evidence>
<dbReference type="GO" id="GO:0016020">
    <property type="term" value="C:membrane"/>
    <property type="evidence" value="ECO:0007669"/>
    <property type="project" value="UniProtKB-SubCell"/>
</dbReference>
<evidence type="ECO:0000256" key="3">
    <source>
        <dbReference type="ARBA" id="ARBA00010617"/>
    </source>
</evidence>
<dbReference type="VEuPathDB" id="FungiDB:HMPREF1541_02275"/>
<dbReference type="Gene3D" id="1.10.630.10">
    <property type="entry name" value="Cytochrome P450"/>
    <property type="match status" value="1"/>
</dbReference>
<dbReference type="InterPro" id="IPR036396">
    <property type="entry name" value="Cyt_P450_sf"/>
</dbReference>
<dbReference type="PANTHER" id="PTHR24305:SF112">
    <property type="entry name" value="L-ORNITHINE-N5-MONOOXYGENASE (EUROFUNG)"/>
    <property type="match status" value="1"/>
</dbReference>
<evidence type="ECO:0000256" key="9">
    <source>
        <dbReference type="ARBA" id="ARBA00023004"/>
    </source>
</evidence>
<keyword evidence="4" id="KW-0349">Heme</keyword>
<evidence type="ECO:0000256" key="12">
    <source>
        <dbReference type="SAM" id="Phobius"/>
    </source>
</evidence>
<keyword evidence="9" id="KW-0408">Iron</keyword>
<dbReference type="RefSeq" id="XP_008714853.1">
    <property type="nucleotide sequence ID" value="XM_008716631.1"/>
</dbReference>
<reference evidence="13 14" key="1">
    <citation type="submission" date="2013-03" db="EMBL/GenBank/DDBJ databases">
        <title>The Genome Sequence of Phialophora europaea CBS 101466.</title>
        <authorList>
            <consortium name="The Broad Institute Genomics Platform"/>
            <person name="Cuomo C."/>
            <person name="de Hoog S."/>
            <person name="Gorbushina A."/>
            <person name="Walker B."/>
            <person name="Young S.K."/>
            <person name="Zeng Q."/>
            <person name="Gargeya S."/>
            <person name="Fitzgerald M."/>
            <person name="Haas B."/>
            <person name="Abouelleil A."/>
            <person name="Allen A.W."/>
            <person name="Alvarado L."/>
            <person name="Arachchi H.M."/>
            <person name="Berlin A.M."/>
            <person name="Chapman S.B."/>
            <person name="Gainer-Dewar J."/>
            <person name="Goldberg J."/>
            <person name="Griggs A."/>
            <person name="Gujja S."/>
            <person name="Hansen M."/>
            <person name="Howarth C."/>
            <person name="Imamovic A."/>
            <person name="Ireland A."/>
            <person name="Larimer J."/>
            <person name="McCowan C."/>
            <person name="Murphy C."/>
            <person name="Pearson M."/>
            <person name="Poon T.W."/>
            <person name="Priest M."/>
            <person name="Roberts A."/>
            <person name="Saif S."/>
            <person name="Shea T."/>
            <person name="Sisk P."/>
            <person name="Sykes S."/>
            <person name="Wortman J."/>
            <person name="Nusbaum C."/>
            <person name="Birren B."/>
        </authorList>
    </citation>
    <scope>NUCLEOTIDE SEQUENCE [LARGE SCALE GENOMIC DNA]</scope>
    <source>
        <strain evidence="13 14">CBS 101466</strain>
    </source>
</reference>
<dbReference type="OrthoDB" id="6692864at2759"/>
<keyword evidence="11 12" id="KW-0472">Membrane</keyword>
<dbReference type="GO" id="GO:0005506">
    <property type="term" value="F:iron ion binding"/>
    <property type="evidence" value="ECO:0007669"/>
    <property type="project" value="InterPro"/>
</dbReference>
<evidence type="ECO:0000256" key="1">
    <source>
        <dbReference type="ARBA" id="ARBA00001971"/>
    </source>
</evidence>
<dbReference type="GO" id="GO:0020037">
    <property type="term" value="F:heme binding"/>
    <property type="evidence" value="ECO:0007669"/>
    <property type="project" value="InterPro"/>
</dbReference>
<dbReference type="GO" id="GO:0016705">
    <property type="term" value="F:oxidoreductase activity, acting on paired donors, with incorporation or reduction of molecular oxygen"/>
    <property type="evidence" value="ECO:0007669"/>
    <property type="project" value="InterPro"/>
</dbReference>
<dbReference type="PANTHER" id="PTHR24305">
    <property type="entry name" value="CYTOCHROME P450"/>
    <property type="match status" value="1"/>
</dbReference>
<dbReference type="EMBL" id="KB822718">
    <property type="protein sequence ID" value="ETN43117.1"/>
    <property type="molecule type" value="Genomic_DNA"/>
</dbReference>
<name>W2S347_CYPE1</name>
<dbReference type="InParanoid" id="W2S347"/>
<feature type="transmembrane region" description="Helical" evidence="12">
    <location>
        <begin position="67"/>
        <end position="84"/>
    </location>
</feature>
<evidence type="ECO:0000256" key="5">
    <source>
        <dbReference type="ARBA" id="ARBA00022692"/>
    </source>
</evidence>
<dbReference type="InterPro" id="IPR001128">
    <property type="entry name" value="Cyt_P450"/>
</dbReference>
<keyword evidence="10" id="KW-0503">Monooxygenase</keyword>
<dbReference type="SUPFAM" id="SSF48264">
    <property type="entry name" value="Cytochrome P450"/>
    <property type="match status" value="1"/>
</dbReference>
<feature type="transmembrane region" description="Helical" evidence="12">
    <location>
        <begin position="27"/>
        <end position="46"/>
    </location>
</feature>
<dbReference type="InterPro" id="IPR050121">
    <property type="entry name" value="Cytochrome_P450_monoxygenase"/>
</dbReference>
<comment type="subcellular location">
    <subcellularLocation>
        <location evidence="2">Membrane</location>
    </subcellularLocation>
</comment>
<evidence type="ECO:0000256" key="11">
    <source>
        <dbReference type="ARBA" id="ARBA00023136"/>
    </source>
</evidence>
<evidence type="ECO:0000313" key="14">
    <source>
        <dbReference type="Proteomes" id="UP000030752"/>
    </source>
</evidence>
<dbReference type="STRING" id="1220924.W2S347"/>
<gene>
    <name evidence="13" type="ORF">HMPREF1541_02275</name>
</gene>
<evidence type="ECO:0000256" key="2">
    <source>
        <dbReference type="ARBA" id="ARBA00004370"/>
    </source>
</evidence>
<evidence type="ECO:0000256" key="6">
    <source>
        <dbReference type="ARBA" id="ARBA00022723"/>
    </source>
</evidence>
<comment type="cofactor">
    <cofactor evidence="1">
        <name>heme</name>
        <dbReference type="ChEBI" id="CHEBI:30413"/>
    </cofactor>
</comment>
<dbReference type="AlphaFoldDB" id="W2S347"/>
<evidence type="ECO:0000256" key="7">
    <source>
        <dbReference type="ARBA" id="ARBA00022989"/>
    </source>
</evidence>
<keyword evidence="6" id="KW-0479">Metal-binding</keyword>
<evidence type="ECO:0000256" key="10">
    <source>
        <dbReference type="ARBA" id="ARBA00023033"/>
    </source>
</evidence>
<proteinExistence type="inferred from homology"/>
<sequence length="468" mass="52510">MDAIMDSPYLGPGAAVFLGFQHGEKHLQVFLILQAHALLLLVLVIARMQYLSEPLAHALPTSLRLGGLYLLGLYTSLLTYRTFFNPLNVFPGPFSARLSKFSHVIQNSRLMGHKELLEKHRRLGQFVRLGPNEISVTDPNAVAVISRADSKCSKAPWYANDTPLISMHTTRDRQQHDRRRKVWSPAFSPSALRGYETRVQKYNDQLIDGLAEGKFGKEVNVSEVFNWYSFDAMGDLAFGRSFDCLTSAETHWAIKLLNEGMKPAGLGMPTWFFQFIISIPGAATDYWRFINFCSDQLAKRMGEQATRNQKLADTGKADQGSVSTDRDITYTLIEHYQKMSPADQRKALPMLQGDSRLIIVAGSDTTAATLVYMFYWLAQDPKLVASLRDEAEQCRGDDGKFSHQKLIDAELLNGVIYESLRLNPPVPSGVFRQTPKEGVHVGDVFVPGGTTIQMPWYVMARGELSSFF</sequence>
<dbReference type="Proteomes" id="UP000030752">
    <property type="component" value="Unassembled WGS sequence"/>
</dbReference>
<keyword evidence="7 12" id="KW-1133">Transmembrane helix</keyword>
<keyword evidence="14" id="KW-1185">Reference proteome</keyword>
<accession>W2S347</accession>
<dbReference type="eggNOG" id="KOG0158">
    <property type="taxonomic scope" value="Eukaryota"/>
</dbReference>
<evidence type="ECO:0000256" key="4">
    <source>
        <dbReference type="ARBA" id="ARBA00022617"/>
    </source>
</evidence>
<protein>
    <submittedName>
        <fullName evidence="13">Uncharacterized protein</fullName>
    </submittedName>
</protein>
<organism evidence="13 14">
    <name type="scientific">Cyphellophora europaea (strain CBS 101466)</name>
    <name type="common">Phialophora europaea</name>
    <dbReference type="NCBI Taxonomy" id="1220924"/>
    <lineage>
        <taxon>Eukaryota</taxon>
        <taxon>Fungi</taxon>
        <taxon>Dikarya</taxon>
        <taxon>Ascomycota</taxon>
        <taxon>Pezizomycotina</taxon>
        <taxon>Eurotiomycetes</taxon>
        <taxon>Chaetothyriomycetidae</taxon>
        <taxon>Chaetothyriales</taxon>
        <taxon>Cyphellophoraceae</taxon>
        <taxon>Cyphellophora</taxon>
    </lineage>
</organism>